<evidence type="ECO:0000256" key="1">
    <source>
        <dbReference type="ARBA" id="ARBA00009375"/>
    </source>
</evidence>
<proteinExistence type="inferred from homology"/>
<dbReference type="Pfam" id="PF01416">
    <property type="entry name" value="PseudoU_synth_1"/>
    <property type="match status" value="1"/>
</dbReference>
<name>A0A2Z7CQ13_9LAMI</name>
<dbReference type="GO" id="GO:0003723">
    <property type="term" value="F:RNA binding"/>
    <property type="evidence" value="ECO:0007669"/>
    <property type="project" value="InterPro"/>
</dbReference>
<dbReference type="OrthoDB" id="25767at2759"/>
<feature type="domain" description="Pseudouridine synthase I TruA alpha/beta" evidence="5">
    <location>
        <begin position="23"/>
        <end position="92"/>
    </location>
</feature>
<protein>
    <recommendedName>
        <fullName evidence="4">tRNA pseudouridine synthase</fullName>
        <ecNumber evidence="4">5.4.99.12</ecNumber>
    </recommendedName>
</protein>
<dbReference type="EC" id="5.4.99.12" evidence="4"/>
<dbReference type="GO" id="GO:0005634">
    <property type="term" value="C:nucleus"/>
    <property type="evidence" value="ECO:0007669"/>
    <property type="project" value="TreeGrafter"/>
</dbReference>
<keyword evidence="2 4" id="KW-0819">tRNA processing</keyword>
<dbReference type="EMBL" id="KQ993804">
    <property type="protein sequence ID" value="KZV48868.1"/>
    <property type="molecule type" value="Genomic_DNA"/>
</dbReference>
<dbReference type="GO" id="GO:0005737">
    <property type="term" value="C:cytoplasm"/>
    <property type="evidence" value="ECO:0007669"/>
    <property type="project" value="TreeGrafter"/>
</dbReference>
<comment type="similarity">
    <text evidence="1 4">Belongs to the tRNA pseudouridine synthase TruA family.</text>
</comment>
<dbReference type="InterPro" id="IPR001406">
    <property type="entry name" value="PsdUridine_synth_TruA"/>
</dbReference>
<dbReference type="SUPFAM" id="SSF55120">
    <property type="entry name" value="Pseudouridine synthase"/>
    <property type="match status" value="1"/>
</dbReference>
<dbReference type="Proteomes" id="UP000250235">
    <property type="component" value="Unassembled WGS sequence"/>
</dbReference>
<gene>
    <name evidence="6" type="ORF">F511_16675</name>
</gene>
<sequence length="147" mass="16795">MVNRGSSDCALEHYAALLPRFEDDQLWVVKIKGSAFLWHQIRCMVAVLFLIGQGLESPNVVDVLLDIKRTPRKPQYVMAPEIPLVLQSCEFDVLKFICSSDCSQPNFTPKKKESAYIPLMLRPTEPSYEERRSKLYSKMGRESCLAP</sequence>
<dbReference type="InterPro" id="IPR020097">
    <property type="entry name" value="PsdUridine_synth_TruA_a/b_dom"/>
</dbReference>
<evidence type="ECO:0000256" key="4">
    <source>
        <dbReference type="RuleBase" id="RU003792"/>
    </source>
</evidence>
<evidence type="ECO:0000313" key="6">
    <source>
        <dbReference type="EMBL" id="KZV48868.1"/>
    </source>
</evidence>
<evidence type="ECO:0000256" key="3">
    <source>
        <dbReference type="ARBA" id="ARBA00023235"/>
    </source>
</evidence>
<keyword evidence="3 4" id="KW-0413">Isomerase</keyword>
<dbReference type="AlphaFoldDB" id="A0A2Z7CQ13"/>
<dbReference type="GO" id="GO:0160147">
    <property type="term" value="F:tRNA pseudouridine(38-40) synthase activity"/>
    <property type="evidence" value="ECO:0007669"/>
    <property type="project" value="UniProtKB-EC"/>
</dbReference>
<reference evidence="6 7" key="1">
    <citation type="journal article" date="2015" name="Proc. Natl. Acad. Sci. U.S.A.">
        <title>The resurrection genome of Boea hygrometrica: A blueprint for survival of dehydration.</title>
        <authorList>
            <person name="Xiao L."/>
            <person name="Yang G."/>
            <person name="Zhang L."/>
            <person name="Yang X."/>
            <person name="Zhao S."/>
            <person name="Ji Z."/>
            <person name="Zhou Q."/>
            <person name="Hu M."/>
            <person name="Wang Y."/>
            <person name="Chen M."/>
            <person name="Xu Y."/>
            <person name="Jin H."/>
            <person name="Xiao X."/>
            <person name="Hu G."/>
            <person name="Bao F."/>
            <person name="Hu Y."/>
            <person name="Wan P."/>
            <person name="Li L."/>
            <person name="Deng X."/>
            <person name="Kuang T."/>
            <person name="Xiang C."/>
            <person name="Zhu J.K."/>
            <person name="Oliver M.J."/>
            <person name="He Y."/>
        </authorList>
    </citation>
    <scope>NUCLEOTIDE SEQUENCE [LARGE SCALE GENOMIC DNA]</scope>
    <source>
        <strain evidence="7">cv. XS01</strain>
    </source>
</reference>
<comment type="catalytic activity">
    <reaction evidence="4">
        <text>uridine(38/39/40) in tRNA = pseudouridine(38/39/40) in tRNA</text>
        <dbReference type="Rhea" id="RHEA:22376"/>
        <dbReference type="Rhea" id="RHEA-COMP:10085"/>
        <dbReference type="Rhea" id="RHEA-COMP:10087"/>
        <dbReference type="ChEBI" id="CHEBI:65314"/>
        <dbReference type="ChEBI" id="CHEBI:65315"/>
        <dbReference type="EC" id="5.4.99.12"/>
    </reaction>
</comment>
<organism evidence="6 7">
    <name type="scientific">Dorcoceras hygrometricum</name>
    <dbReference type="NCBI Taxonomy" id="472368"/>
    <lineage>
        <taxon>Eukaryota</taxon>
        <taxon>Viridiplantae</taxon>
        <taxon>Streptophyta</taxon>
        <taxon>Embryophyta</taxon>
        <taxon>Tracheophyta</taxon>
        <taxon>Spermatophyta</taxon>
        <taxon>Magnoliopsida</taxon>
        <taxon>eudicotyledons</taxon>
        <taxon>Gunneridae</taxon>
        <taxon>Pentapetalae</taxon>
        <taxon>asterids</taxon>
        <taxon>lamiids</taxon>
        <taxon>Lamiales</taxon>
        <taxon>Gesneriaceae</taxon>
        <taxon>Didymocarpoideae</taxon>
        <taxon>Trichosporeae</taxon>
        <taxon>Loxocarpinae</taxon>
        <taxon>Dorcoceras</taxon>
    </lineage>
</organism>
<dbReference type="Gene3D" id="3.30.70.660">
    <property type="entry name" value="Pseudouridine synthase I, catalytic domain, C-terminal subdomain"/>
    <property type="match status" value="1"/>
</dbReference>
<dbReference type="PANTHER" id="PTHR11142">
    <property type="entry name" value="PSEUDOURIDYLATE SYNTHASE"/>
    <property type="match status" value="1"/>
</dbReference>
<dbReference type="GO" id="GO:1990481">
    <property type="term" value="P:mRNA pseudouridine synthesis"/>
    <property type="evidence" value="ECO:0007669"/>
    <property type="project" value="TreeGrafter"/>
</dbReference>
<accession>A0A2Z7CQ13</accession>
<evidence type="ECO:0000313" key="7">
    <source>
        <dbReference type="Proteomes" id="UP000250235"/>
    </source>
</evidence>
<dbReference type="GO" id="GO:0031119">
    <property type="term" value="P:tRNA pseudouridine synthesis"/>
    <property type="evidence" value="ECO:0007669"/>
    <property type="project" value="TreeGrafter"/>
</dbReference>
<keyword evidence="7" id="KW-1185">Reference proteome</keyword>
<evidence type="ECO:0000256" key="2">
    <source>
        <dbReference type="ARBA" id="ARBA00022694"/>
    </source>
</evidence>
<dbReference type="InterPro" id="IPR020095">
    <property type="entry name" value="PsdUridine_synth_TruA_C"/>
</dbReference>
<dbReference type="InterPro" id="IPR020103">
    <property type="entry name" value="PsdUridine_synth_cat_dom_sf"/>
</dbReference>
<dbReference type="PANTHER" id="PTHR11142:SF5">
    <property type="entry name" value="TRNA PSEUDOURIDINE(38_39) SYNTHASE"/>
    <property type="match status" value="1"/>
</dbReference>
<evidence type="ECO:0000259" key="5">
    <source>
        <dbReference type="Pfam" id="PF01416"/>
    </source>
</evidence>